<evidence type="ECO:0000313" key="1">
    <source>
        <dbReference type="EMBL" id="GFC57486.1"/>
    </source>
</evidence>
<dbReference type="AlphaFoldDB" id="A0A699Q1H2"/>
<reference evidence="1" key="1">
    <citation type="journal article" date="2019" name="Sci. Rep.">
        <title>Draft genome of Tanacetum cinerariifolium, the natural source of mosquito coil.</title>
        <authorList>
            <person name="Yamashiro T."/>
            <person name="Shiraishi A."/>
            <person name="Satake H."/>
            <person name="Nakayama K."/>
        </authorList>
    </citation>
    <scope>NUCLEOTIDE SEQUENCE</scope>
</reference>
<sequence>MSSSPTPSSDPVVASLSSSLTPFGDSDFILEEIDMFLASNDLTSPDVDDGTFDMGEISIKSYIDDPPDLELKDLPPHLEYAF</sequence>
<proteinExistence type="predicted"/>
<organism evidence="1">
    <name type="scientific">Tanacetum cinerariifolium</name>
    <name type="common">Dalmatian daisy</name>
    <name type="synonym">Chrysanthemum cinerariifolium</name>
    <dbReference type="NCBI Taxonomy" id="118510"/>
    <lineage>
        <taxon>Eukaryota</taxon>
        <taxon>Viridiplantae</taxon>
        <taxon>Streptophyta</taxon>
        <taxon>Embryophyta</taxon>
        <taxon>Tracheophyta</taxon>
        <taxon>Spermatophyta</taxon>
        <taxon>Magnoliopsida</taxon>
        <taxon>eudicotyledons</taxon>
        <taxon>Gunneridae</taxon>
        <taxon>Pentapetalae</taxon>
        <taxon>asterids</taxon>
        <taxon>campanulids</taxon>
        <taxon>Asterales</taxon>
        <taxon>Asteraceae</taxon>
        <taxon>Asteroideae</taxon>
        <taxon>Anthemideae</taxon>
        <taxon>Anthemidinae</taxon>
        <taxon>Tanacetum</taxon>
    </lineage>
</organism>
<protein>
    <recommendedName>
        <fullName evidence="2">Reverse transcriptase domain-containing protein</fullName>
    </recommendedName>
</protein>
<dbReference type="EMBL" id="BKCJ010973807">
    <property type="protein sequence ID" value="GFC57486.1"/>
    <property type="molecule type" value="Genomic_DNA"/>
</dbReference>
<accession>A0A699Q1H2</accession>
<evidence type="ECO:0008006" key="2">
    <source>
        <dbReference type="Google" id="ProtNLM"/>
    </source>
</evidence>
<gene>
    <name evidence="1" type="ORF">Tci_829456</name>
</gene>
<comment type="caution">
    <text evidence="1">The sequence shown here is derived from an EMBL/GenBank/DDBJ whole genome shotgun (WGS) entry which is preliminary data.</text>
</comment>
<name>A0A699Q1H2_TANCI</name>